<proteinExistence type="predicted"/>
<evidence type="ECO:0000313" key="1">
    <source>
        <dbReference type="EMBL" id="KAF3605685.1"/>
    </source>
</evidence>
<name>A0ABQ7EQK0_BRACR</name>
<dbReference type="Proteomes" id="UP000266723">
    <property type="component" value="Unassembled WGS sequence"/>
</dbReference>
<sequence length="66" mass="6923">MILMKGLLCGKVPGDSGGRFALLGSMVKFGIGNVGEESCSRFGFGDNTVDYGELSGSIAGVDFWDR</sequence>
<gene>
    <name evidence="1" type="ORF">DY000_02049516</name>
</gene>
<dbReference type="EMBL" id="QGKV02000297">
    <property type="protein sequence ID" value="KAF3605685.1"/>
    <property type="molecule type" value="Genomic_DNA"/>
</dbReference>
<accession>A0ABQ7EQK0</accession>
<keyword evidence="2" id="KW-1185">Reference proteome</keyword>
<reference evidence="1 2" key="1">
    <citation type="journal article" date="2020" name="BMC Genomics">
        <title>Intraspecific diversification of the crop wild relative Brassica cretica Lam. using demographic model selection.</title>
        <authorList>
            <person name="Kioukis A."/>
            <person name="Michalopoulou V.A."/>
            <person name="Briers L."/>
            <person name="Pirintsos S."/>
            <person name="Studholme D.J."/>
            <person name="Pavlidis P."/>
            <person name="Sarris P.F."/>
        </authorList>
    </citation>
    <scope>NUCLEOTIDE SEQUENCE [LARGE SCALE GENOMIC DNA]</scope>
    <source>
        <strain evidence="2">cv. PFS-1207/04</strain>
    </source>
</reference>
<comment type="caution">
    <text evidence="1">The sequence shown here is derived from an EMBL/GenBank/DDBJ whole genome shotgun (WGS) entry which is preliminary data.</text>
</comment>
<evidence type="ECO:0000313" key="2">
    <source>
        <dbReference type="Proteomes" id="UP000266723"/>
    </source>
</evidence>
<protein>
    <submittedName>
        <fullName evidence="1">Uncharacterized protein</fullName>
    </submittedName>
</protein>
<organism evidence="1 2">
    <name type="scientific">Brassica cretica</name>
    <name type="common">Mustard</name>
    <dbReference type="NCBI Taxonomy" id="69181"/>
    <lineage>
        <taxon>Eukaryota</taxon>
        <taxon>Viridiplantae</taxon>
        <taxon>Streptophyta</taxon>
        <taxon>Embryophyta</taxon>
        <taxon>Tracheophyta</taxon>
        <taxon>Spermatophyta</taxon>
        <taxon>Magnoliopsida</taxon>
        <taxon>eudicotyledons</taxon>
        <taxon>Gunneridae</taxon>
        <taxon>Pentapetalae</taxon>
        <taxon>rosids</taxon>
        <taxon>malvids</taxon>
        <taxon>Brassicales</taxon>
        <taxon>Brassicaceae</taxon>
        <taxon>Brassiceae</taxon>
        <taxon>Brassica</taxon>
    </lineage>
</organism>